<dbReference type="SUPFAM" id="SSF53067">
    <property type="entry name" value="Actin-like ATPase domain"/>
    <property type="match status" value="2"/>
</dbReference>
<organism evidence="11 12">
    <name type="scientific">Tessaracoccus flavescens</name>
    <dbReference type="NCBI Taxonomy" id="399497"/>
    <lineage>
        <taxon>Bacteria</taxon>
        <taxon>Bacillati</taxon>
        <taxon>Actinomycetota</taxon>
        <taxon>Actinomycetes</taxon>
        <taxon>Propionibacteriales</taxon>
        <taxon>Propionibacteriaceae</taxon>
        <taxon>Tessaracoccus</taxon>
    </lineage>
</organism>
<dbReference type="KEGG" id="tfa:BW733_16555"/>
<dbReference type="Gene3D" id="3.30.420.40">
    <property type="match status" value="2"/>
</dbReference>
<accession>A0A1Q2D2Z6</accession>
<dbReference type="GO" id="GO:0005737">
    <property type="term" value="C:cytoplasm"/>
    <property type="evidence" value="ECO:0007669"/>
    <property type="project" value="TreeGrafter"/>
</dbReference>
<protein>
    <recommendedName>
        <fullName evidence="7 8">Ribulokinase</fullName>
        <ecNumber evidence="7 8">2.7.1.16</ecNumber>
    </recommendedName>
</protein>
<keyword evidence="1 8" id="KW-0808">Transferase</keyword>
<evidence type="ECO:0000256" key="8">
    <source>
        <dbReference type="RuleBase" id="RU003455"/>
    </source>
</evidence>
<dbReference type="InterPro" id="IPR000577">
    <property type="entry name" value="Carb_kinase_FGGY"/>
</dbReference>
<dbReference type="STRING" id="399497.BW733_16555"/>
<dbReference type="EMBL" id="CP019607">
    <property type="protein sequence ID" value="AQP52694.1"/>
    <property type="molecule type" value="Genomic_DNA"/>
</dbReference>
<dbReference type="GO" id="GO:0019569">
    <property type="term" value="P:L-arabinose catabolic process to D-xylulose 5-phosphate"/>
    <property type="evidence" value="ECO:0007669"/>
    <property type="project" value="UniProtKB-UniPathway"/>
</dbReference>
<comment type="similarity">
    <text evidence="8">Belongs to the ribulokinase family.</text>
</comment>
<keyword evidence="2" id="KW-0547">Nucleotide-binding</keyword>
<dbReference type="EC" id="2.7.1.16" evidence="7 8"/>
<evidence type="ECO:0000256" key="2">
    <source>
        <dbReference type="ARBA" id="ARBA00022741"/>
    </source>
</evidence>
<keyword evidence="12" id="KW-1185">Reference proteome</keyword>
<dbReference type="InterPro" id="IPR043129">
    <property type="entry name" value="ATPase_NBD"/>
</dbReference>
<evidence type="ECO:0000256" key="5">
    <source>
        <dbReference type="ARBA" id="ARBA00022935"/>
    </source>
</evidence>
<keyword evidence="4" id="KW-0067">ATP-binding</keyword>
<dbReference type="GO" id="GO:0005524">
    <property type="term" value="F:ATP binding"/>
    <property type="evidence" value="ECO:0007669"/>
    <property type="project" value="UniProtKB-UniRule"/>
</dbReference>
<dbReference type="GO" id="GO:0019150">
    <property type="term" value="F:D-ribulokinase activity"/>
    <property type="evidence" value="ECO:0007669"/>
    <property type="project" value="TreeGrafter"/>
</dbReference>
<dbReference type="PIRSF" id="PIRSF000538">
    <property type="entry name" value="GlpK"/>
    <property type="match status" value="1"/>
</dbReference>
<gene>
    <name evidence="11" type="ORF">BW733_16555</name>
</gene>
<dbReference type="AlphaFoldDB" id="A0A1Q2D2Z6"/>
<evidence type="ECO:0000313" key="12">
    <source>
        <dbReference type="Proteomes" id="UP000188235"/>
    </source>
</evidence>
<dbReference type="PANTHER" id="PTHR43435:SF4">
    <property type="entry name" value="FGGY CARBOHYDRATE KINASE DOMAIN-CONTAINING PROTEIN"/>
    <property type="match status" value="1"/>
</dbReference>
<dbReference type="GO" id="GO:0008741">
    <property type="term" value="F:ribulokinase activity"/>
    <property type="evidence" value="ECO:0007669"/>
    <property type="project" value="UniProtKB-UniRule"/>
</dbReference>
<keyword evidence="3 8" id="KW-0418">Kinase</keyword>
<evidence type="ECO:0000256" key="4">
    <source>
        <dbReference type="ARBA" id="ARBA00022840"/>
    </source>
</evidence>
<dbReference type="NCBIfam" id="TIGR01234">
    <property type="entry name" value="L-ribulokinase"/>
    <property type="match status" value="1"/>
</dbReference>
<feature type="domain" description="Carbohydrate kinase FGGY N-terminal" evidence="9">
    <location>
        <begin position="6"/>
        <end position="275"/>
    </location>
</feature>
<keyword evidence="5 8" id="KW-0054">Arabinose catabolism</keyword>
<comment type="catalytic activity">
    <reaction evidence="8">
        <text>L-ribulose + ATP = L-ribulose 5-phosphate + ADP + H(+)</text>
        <dbReference type="Rhea" id="RHEA:22072"/>
        <dbReference type="ChEBI" id="CHEBI:15378"/>
        <dbReference type="ChEBI" id="CHEBI:16880"/>
        <dbReference type="ChEBI" id="CHEBI:30616"/>
        <dbReference type="ChEBI" id="CHEBI:58226"/>
        <dbReference type="ChEBI" id="CHEBI:456216"/>
        <dbReference type="EC" id="2.7.1.16"/>
    </reaction>
</comment>
<dbReference type="Pfam" id="PF00370">
    <property type="entry name" value="FGGY_N"/>
    <property type="match status" value="1"/>
</dbReference>
<dbReference type="Proteomes" id="UP000188235">
    <property type="component" value="Chromosome"/>
</dbReference>
<name>A0A1Q2D2Z6_9ACTN</name>
<dbReference type="InterPro" id="IPR018484">
    <property type="entry name" value="FGGY_N"/>
</dbReference>
<evidence type="ECO:0000256" key="7">
    <source>
        <dbReference type="NCBIfam" id="TIGR01234"/>
    </source>
</evidence>
<evidence type="ECO:0000313" key="11">
    <source>
        <dbReference type="EMBL" id="AQP52694.1"/>
    </source>
</evidence>
<evidence type="ECO:0000259" key="10">
    <source>
        <dbReference type="Pfam" id="PF02782"/>
    </source>
</evidence>
<evidence type="ECO:0000256" key="6">
    <source>
        <dbReference type="ARBA" id="ARBA00023277"/>
    </source>
</evidence>
<dbReference type="InterPro" id="IPR018485">
    <property type="entry name" value="FGGY_C"/>
</dbReference>
<proteinExistence type="inferred from homology"/>
<dbReference type="Pfam" id="PF02782">
    <property type="entry name" value="FGGY_C"/>
    <property type="match status" value="1"/>
</dbReference>
<evidence type="ECO:0000259" key="9">
    <source>
        <dbReference type="Pfam" id="PF00370"/>
    </source>
</evidence>
<dbReference type="RefSeq" id="WP_077353090.1">
    <property type="nucleotide sequence ID" value="NZ_CP019607.1"/>
</dbReference>
<reference evidence="11 12" key="1">
    <citation type="journal article" date="2008" name="Int. J. Syst. Evol. Microbiol.">
        <title>Tessaracoccus flavescens sp. nov., isolated from marine sediment.</title>
        <authorList>
            <person name="Lee D.W."/>
            <person name="Lee S.D."/>
        </authorList>
    </citation>
    <scope>NUCLEOTIDE SEQUENCE [LARGE SCALE GENOMIC DNA]</scope>
    <source>
        <strain evidence="11 12">SST-39T</strain>
    </source>
</reference>
<dbReference type="NCBIfam" id="NF003154">
    <property type="entry name" value="PRK04123.1"/>
    <property type="match status" value="1"/>
</dbReference>
<dbReference type="UniPathway" id="UPA00145">
    <property type="reaction ID" value="UER00566"/>
</dbReference>
<dbReference type="CDD" id="cd07781">
    <property type="entry name" value="ASKHA_NBD_FGGY_L-RBK"/>
    <property type="match status" value="1"/>
</dbReference>
<comment type="pathway">
    <text evidence="8">Carbohydrate degradation; L-arabinose degradation via L-ribulose; D-xylulose 5-phosphate from L-arabinose (bacterial route): step 2/3.</text>
</comment>
<evidence type="ECO:0000256" key="3">
    <source>
        <dbReference type="ARBA" id="ARBA00022777"/>
    </source>
</evidence>
<evidence type="ECO:0000256" key="1">
    <source>
        <dbReference type="ARBA" id="ARBA00022679"/>
    </source>
</evidence>
<dbReference type="PANTHER" id="PTHR43435">
    <property type="entry name" value="RIBULOKINASE"/>
    <property type="match status" value="1"/>
</dbReference>
<dbReference type="InterPro" id="IPR005929">
    <property type="entry name" value="Ribulokinase"/>
</dbReference>
<dbReference type="OrthoDB" id="9805576at2"/>
<feature type="domain" description="Carbohydrate kinase FGGY C-terminal" evidence="10">
    <location>
        <begin position="290"/>
        <end position="487"/>
    </location>
</feature>
<sequence>MSNDAYLVGLDFGTLSCRAAVVRASDGEVLATADAEYPHAVMDRKLSAGDGQELPSEFALQVAGDYLEALASAVPEAVQAAGIDAAEVIGLGIDFTASTVVAAKADGTPLNEVEGFADRPHAYVKLWKHHGAHEQAKRMVEVAERRGETWLGRYGGVISSELLVPKVLETLEEDREVYDAADVYIDAGDWTVWQLTGEKTYAAGLAGYKRLYQDGANLSEEYLAELNPDFARVFDKMEGPVIPLGAKAGELNAKGAELTGLPEGIAVAAANIDAHVNAPSAKGVEPGQLVAAMGTSTAMVLSHPELKDVPGAFGVVEGGVVDGQWGYEVGQTAVGDLFAWFVDNCVPVEYSKEAADRGVSVHEVLAEKAAKQAVGEHGLVALDWHNGNRSVLMDPNLSGLIVGLTLHTPPESIYRALIEATAFGVRRIVEAFTSNGIDVTEFIAAGGLIKNAFLMQIYADVLGMDICIATNKENGALGSAIFAATAAGHYDSVAEAAEKMGDKQTAAYTPDADASARYDLLYEQYLALHDHFGRGGSDVMHVLRKLQREARGN</sequence>
<keyword evidence="6 8" id="KW-0119">Carbohydrate metabolism</keyword>